<dbReference type="PROSITE" id="PS50975">
    <property type="entry name" value="ATP_GRASP"/>
    <property type="match status" value="1"/>
</dbReference>
<evidence type="ECO:0000256" key="4">
    <source>
        <dbReference type="PROSITE-ProRule" id="PRU00409"/>
    </source>
</evidence>
<dbReference type="GO" id="GO:0046872">
    <property type="term" value="F:metal ion binding"/>
    <property type="evidence" value="ECO:0007669"/>
    <property type="project" value="InterPro"/>
</dbReference>
<feature type="domain" description="ATP-grasp" evidence="5">
    <location>
        <begin position="104"/>
        <end position="318"/>
    </location>
</feature>
<keyword evidence="1" id="KW-0436">Ligase</keyword>
<dbReference type="Pfam" id="PF13535">
    <property type="entry name" value="ATP-grasp_4"/>
    <property type="match status" value="1"/>
</dbReference>
<dbReference type="PANTHER" id="PTHR43585">
    <property type="entry name" value="FUMIPYRROLE BIOSYNTHESIS PROTEIN C"/>
    <property type="match status" value="1"/>
</dbReference>
<protein>
    <submittedName>
        <fullName evidence="6">ATP-grasp domain-containing protein</fullName>
    </submittedName>
</protein>
<dbReference type="GO" id="GO:0016874">
    <property type="term" value="F:ligase activity"/>
    <property type="evidence" value="ECO:0007669"/>
    <property type="project" value="UniProtKB-KW"/>
</dbReference>
<comment type="caution">
    <text evidence="6">The sequence shown here is derived from an EMBL/GenBank/DDBJ whole genome shotgun (WGS) entry which is preliminary data.</text>
</comment>
<accession>A0A6N9YLZ9</accession>
<dbReference type="GO" id="GO:0005524">
    <property type="term" value="F:ATP binding"/>
    <property type="evidence" value="ECO:0007669"/>
    <property type="project" value="UniProtKB-UniRule"/>
</dbReference>
<keyword evidence="3 4" id="KW-0067">ATP-binding</keyword>
<dbReference type="InterPro" id="IPR011761">
    <property type="entry name" value="ATP-grasp"/>
</dbReference>
<keyword evidence="2 4" id="KW-0547">Nucleotide-binding</keyword>
<evidence type="ECO:0000259" key="5">
    <source>
        <dbReference type="PROSITE" id="PS50975"/>
    </source>
</evidence>
<dbReference type="RefSeq" id="WP_163818711.1">
    <property type="nucleotide sequence ID" value="NZ_JAAGOB010000005.1"/>
</dbReference>
<dbReference type="PANTHER" id="PTHR43585:SF2">
    <property type="entry name" value="ATP-GRASP ENZYME FSQD"/>
    <property type="match status" value="1"/>
</dbReference>
<evidence type="ECO:0000313" key="7">
    <source>
        <dbReference type="Proteomes" id="UP000469185"/>
    </source>
</evidence>
<evidence type="ECO:0000313" key="6">
    <source>
        <dbReference type="EMBL" id="NED95957.1"/>
    </source>
</evidence>
<evidence type="ECO:0000256" key="3">
    <source>
        <dbReference type="ARBA" id="ARBA00022840"/>
    </source>
</evidence>
<evidence type="ECO:0000256" key="1">
    <source>
        <dbReference type="ARBA" id="ARBA00022598"/>
    </source>
</evidence>
<sequence length="421" mass="47312">MPKNVFVLGLDDLNAATLHSLPDADQYRFHQLLAPDELLTDDIQLMKLLASAERQLYEFDGTIDAIIGYWDFPVSSLVPLLCHRFGTTGPDLESVVKCEHKYWSRLEQQQVIDELPRFDIVDPHEVTAPPPGWDYPFWIKPIKSVSSAFAYKVRDDAELTTAVRKIRENIDWMGAPFQAVLDHVDAPPGIATSARACLVEEDVSGTQVTVEGYAAQGSVHVYGVVESINYSGTSSFLRYQYPASLPERVCDRLADISTRVIEQIELDNVTFNIEYFWDPDTDAINLVEINPRHSQSHARLFQMVDGWPNHLVELNVALGHPSVLPKSEGEHKVAAKWFLRRFDDGMVRRVPTEDAITDLGREVPGATVNIVAKEGCRLSELTHQDSYSFELAEIIVGGDNDDELSDKYERCVAALPFDIEP</sequence>
<evidence type="ECO:0000256" key="2">
    <source>
        <dbReference type="ARBA" id="ARBA00022741"/>
    </source>
</evidence>
<gene>
    <name evidence="6" type="ORF">G1H11_11615</name>
</gene>
<dbReference type="Gene3D" id="3.30.470.20">
    <property type="entry name" value="ATP-grasp fold, B domain"/>
    <property type="match status" value="1"/>
</dbReference>
<organism evidence="6 7">
    <name type="scientific">Phytoactinopolyspora alkaliphila</name>
    <dbReference type="NCBI Taxonomy" id="1783498"/>
    <lineage>
        <taxon>Bacteria</taxon>
        <taxon>Bacillati</taxon>
        <taxon>Actinomycetota</taxon>
        <taxon>Actinomycetes</taxon>
        <taxon>Jiangellales</taxon>
        <taxon>Jiangellaceae</taxon>
        <taxon>Phytoactinopolyspora</taxon>
    </lineage>
</organism>
<dbReference type="InterPro" id="IPR052032">
    <property type="entry name" value="ATP-dep_AA_Ligase"/>
</dbReference>
<proteinExistence type="predicted"/>
<name>A0A6N9YLZ9_9ACTN</name>
<dbReference type="EMBL" id="JAAGOB010000005">
    <property type="protein sequence ID" value="NED95957.1"/>
    <property type="molecule type" value="Genomic_DNA"/>
</dbReference>
<dbReference type="SUPFAM" id="SSF56059">
    <property type="entry name" value="Glutathione synthetase ATP-binding domain-like"/>
    <property type="match status" value="1"/>
</dbReference>
<dbReference type="Proteomes" id="UP000469185">
    <property type="component" value="Unassembled WGS sequence"/>
</dbReference>
<keyword evidence="7" id="KW-1185">Reference proteome</keyword>
<dbReference type="AlphaFoldDB" id="A0A6N9YLZ9"/>
<reference evidence="6 7" key="1">
    <citation type="submission" date="2020-02" db="EMBL/GenBank/DDBJ databases">
        <authorList>
            <person name="Li X.-J."/>
            <person name="Feng X.-M."/>
        </authorList>
    </citation>
    <scope>NUCLEOTIDE SEQUENCE [LARGE SCALE GENOMIC DNA]</scope>
    <source>
        <strain evidence="6 7">CGMCC 4.7225</strain>
    </source>
</reference>